<name>A0A0A7UY93_GVAO</name>
<reference evidence="1" key="1">
    <citation type="journal article" date="2015" name="J. Gen. Virol.">
        <title>Isolation of an Adoxophyes orana granulovirus (AdorGV) occlusion body morphology mutant: biological activity, genome sequence and relationship to other isolates of AdorGV.</title>
        <authorList>
            <person name="Nakai M."/>
            <person name="Harrison R.L."/>
            <person name="Uchida H."/>
            <person name="Ukuda R."/>
            <person name="Hikihara S."/>
            <person name="Ishii K."/>
            <person name="Kunimi Y."/>
        </authorList>
    </citation>
    <scope>NUCLEOTIDE SEQUENCE</scope>
    <source>
        <strain evidence="1">Miyazaki</strain>
    </source>
</reference>
<sequence>MSSSSGVARAIDIDTLYEIQYDLKFYKLCETKGYDAKRVNFTCSLSLYEIDTLTFLLAEYFNQQHLFNFDKLTFFNQFKYVIDVIKNDYEKKTESEAEVKQIFKLFVENDFIGQVPMFQIIMKNLLPYYKSIEKLENIQYCDNCATKSKLECLKCRATYMSEALSLLDESLQNGWEVFYRPMLGIPLLFFALFKSEFKEIDEDVFNVDNIVTNTLLQFFYNLLSDKATSCFWNMKKCNILIDNCRQYVIGLNDAEHLLINLNSHTYNTKLYTPLRQFVEKHFSFKQAGKLVHKIFIGFYLRIYLEAKKRNDARNKHKVNINVFNIEMRNVCRVLFRDYDNDEFENIIDKIEQIRNDLFIEMSDNYVTPKECVVRMFNKYNLKNDISKLLQKAVCVV</sequence>
<dbReference type="Pfam" id="PF04878">
    <property type="entry name" value="Baculo_p48"/>
    <property type="match status" value="1"/>
</dbReference>
<dbReference type="EMBL" id="KM226332">
    <property type="protein sequence ID" value="AJA91709.1"/>
    <property type="molecule type" value="Genomic_DNA"/>
</dbReference>
<organismHost>
    <name type="scientific">Adoxophyes</name>
    <dbReference type="NCBI Taxonomy" id="85584"/>
</organismHost>
<dbReference type="InterPro" id="IPR006962">
    <property type="entry name" value="P48_Baculovir"/>
</dbReference>
<accession>A0A0A7UY93</accession>
<protein>
    <submittedName>
        <fullName evidence="1">p48</fullName>
    </submittedName>
</protein>
<proteinExistence type="predicted"/>
<organism evidence="1">
    <name type="scientific">Adoxophyes orana granulovirus</name>
    <name type="common">AoGV</name>
    <dbReference type="NCBI Taxonomy" id="170617"/>
    <lineage>
        <taxon>Viruses</taxon>
        <taxon>Viruses incertae sedis</taxon>
        <taxon>Naldaviricetes</taxon>
        <taxon>Lefavirales</taxon>
        <taxon>Baculoviridae</taxon>
        <taxon>Betabaculovirus</taxon>
        <taxon>Betabaculovirus adoranae</taxon>
    </lineage>
</organism>
<evidence type="ECO:0000313" key="1">
    <source>
        <dbReference type="EMBL" id="AJA91709.1"/>
    </source>
</evidence>